<comment type="caution">
    <text evidence="4">The sequence shown here is derived from an EMBL/GenBank/DDBJ whole genome shotgun (WGS) entry which is preliminary data.</text>
</comment>
<reference evidence="4" key="1">
    <citation type="submission" date="2020-10" db="EMBL/GenBank/DDBJ databases">
        <authorList>
            <person name="Gilroy R."/>
        </authorList>
    </citation>
    <scope>NUCLEOTIDE SEQUENCE</scope>
    <source>
        <strain evidence="4">D3-1215</strain>
    </source>
</reference>
<dbReference type="InterPro" id="IPR041246">
    <property type="entry name" value="Bact_MG10"/>
</dbReference>
<dbReference type="EMBL" id="JADIMR010000059">
    <property type="protein sequence ID" value="MBO8446928.1"/>
    <property type="molecule type" value="Genomic_DNA"/>
</dbReference>
<dbReference type="PANTHER" id="PTHR40094:SF1">
    <property type="entry name" value="UBIQUITIN DOMAIN-CONTAINING PROTEIN"/>
    <property type="match status" value="1"/>
</dbReference>
<evidence type="ECO:0000256" key="2">
    <source>
        <dbReference type="SAM" id="SignalP"/>
    </source>
</evidence>
<dbReference type="Proteomes" id="UP000823637">
    <property type="component" value="Unassembled WGS sequence"/>
</dbReference>
<evidence type="ECO:0000259" key="3">
    <source>
        <dbReference type="SMART" id="SM01360"/>
    </source>
</evidence>
<reference evidence="4" key="2">
    <citation type="journal article" date="2021" name="PeerJ">
        <title>Extensive microbial diversity within the chicken gut microbiome revealed by metagenomics and culture.</title>
        <authorList>
            <person name="Gilroy R."/>
            <person name="Ravi A."/>
            <person name="Getino M."/>
            <person name="Pursley I."/>
            <person name="Horton D.L."/>
            <person name="Alikhan N.F."/>
            <person name="Baker D."/>
            <person name="Gharbi K."/>
            <person name="Hall N."/>
            <person name="Watson M."/>
            <person name="Adriaenssens E.M."/>
            <person name="Foster-Nyarko E."/>
            <person name="Jarju S."/>
            <person name="Secka A."/>
            <person name="Antonio M."/>
            <person name="Oren A."/>
            <person name="Chaudhuri R.R."/>
            <person name="La Ragione R."/>
            <person name="Hildebrand F."/>
            <person name="Pallen M.J."/>
        </authorList>
    </citation>
    <scope>NUCLEOTIDE SEQUENCE</scope>
    <source>
        <strain evidence="4">D3-1215</strain>
    </source>
</reference>
<dbReference type="Pfam" id="PF01835">
    <property type="entry name" value="MG2"/>
    <property type="match status" value="1"/>
</dbReference>
<feature type="chain" id="PRO_5039259616" description="Alpha-2-macroglobulin domain-containing protein" evidence="2">
    <location>
        <begin position="20"/>
        <end position="1791"/>
    </location>
</feature>
<evidence type="ECO:0000313" key="5">
    <source>
        <dbReference type="Proteomes" id="UP000823637"/>
    </source>
</evidence>
<dbReference type="InterPro" id="IPR001599">
    <property type="entry name" value="Macroglobln_a2"/>
</dbReference>
<dbReference type="InterPro" id="IPR051802">
    <property type="entry name" value="YfhM-like"/>
</dbReference>
<dbReference type="GO" id="GO:0004866">
    <property type="term" value="F:endopeptidase inhibitor activity"/>
    <property type="evidence" value="ECO:0007669"/>
    <property type="project" value="InterPro"/>
</dbReference>
<feature type="signal peptide" evidence="2">
    <location>
        <begin position="1"/>
        <end position="19"/>
    </location>
</feature>
<dbReference type="InterPro" id="IPR002890">
    <property type="entry name" value="MG2"/>
</dbReference>
<gene>
    <name evidence="4" type="ORF">IAC32_04190</name>
</gene>
<proteinExistence type="inferred from homology"/>
<comment type="similarity">
    <text evidence="1">Belongs to the protease inhibitor I39 (alpha-2-macroglobulin) family. Bacterial alpha-2-macroglobulin subfamily.</text>
</comment>
<evidence type="ECO:0000313" key="4">
    <source>
        <dbReference type="EMBL" id="MBO8446928.1"/>
    </source>
</evidence>
<protein>
    <recommendedName>
        <fullName evidence="3">Alpha-2-macroglobulin domain-containing protein</fullName>
    </recommendedName>
</protein>
<dbReference type="SMART" id="SM01360">
    <property type="entry name" value="A2M"/>
    <property type="match status" value="1"/>
</dbReference>
<dbReference type="Gene3D" id="2.60.40.1930">
    <property type="match status" value="1"/>
</dbReference>
<dbReference type="Gene3D" id="2.20.130.20">
    <property type="match status" value="1"/>
</dbReference>
<feature type="domain" description="Alpha-2-macroglobulin" evidence="3">
    <location>
        <begin position="1079"/>
        <end position="1169"/>
    </location>
</feature>
<evidence type="ECO:0000256" key="1">
    <source>
        <dbReference type="ARBA" id="ARBA00010556"/>
    </source>
</evidence>
<sequence length="1791" mass="198065">MKKTLLLLLPAVIFFAMQAAVPYGKLWKEVETLEKSGLPRSVSAKADSIANLAFSDGNHAEQLKALIYKAKSSYAIDESSLPGNIRAIAAFARSCPDTAVSAIADMRVAELYSRLMDLWRNKLPDGNIAEGADNLPVEQWSVGMFRDTISSYVARAVEHGRCLSKTGVGGYLALLESGKDYVLRPSVYNVLVHKAIDLSMENGSDNVSALYDSLIASERGRDEAYAMAVLEKEVYGGKDLDSFIAANQDKDIVVYAFYLKALQMQDSHAAFRLCENVAAAYAGNRYLPFIENLLTSLSNPFVRAETSTYAYPGSRIALDVTWRNVEGISLDVYKLSVPREDYGKYRYADIPDGLKAKVATYNYPLPATSGAAEKDTVLYFDLPGFGLYRYELSVPGEKHAGMDHGTVCVSRFELLSQSRGGVLYCKVVDRKDGKPVAGVGMQLRNDGDVVANGVSDGKGAAEFKGLSTAESYRMFLTQEADSFYIPERVSVYRANTVPETERRMALFTDRKIYRPGQTVYFKGVVYDEGLESKNVLADENVDVYVSNPQRSEVMRQTYRSNSFGSFAGSYAIPEQSVSGRYLITAGGTYCDFEVQEYKRAGFNPYIEAIRGSYCQGDTVEVGVGVDAYSGIPVAGARLVVDVARRPLSLWRAPVGKRSAVQVFADTLTADGEGKARFALALACEGGDTAWLYEITVAATSPAGETQTAVKTISVGLHPFEILPQWNDIYDKTEGISFSARCQNNDGIQVDADLDYFIMQDGDTLQSGKTSTGTTVFMDGVDRMRPGRYGLVIEAVDEKGRKVQVSRSFLLFDRKAKKTPVDTLLWLQPLTRDYADAESFEFAIGSSEKVTVMCNLYGPNGLINQSSLNLFDNVRHYEIRKEEWFPSVFRFEVVAVCNGKTLVDQIDFNTVPGQRSLTLDISTFRDFVEPGTHEKWKISAKYADGTAARAEILLAMYDLALDRLAPNVWRWNNGRYFSMFFPSWRWQSGRVYNYIDFSGYVKPSYNFEFPELRDFGFSLYPYRYGTLAMPVLNSVRRSASSDMIMSKDMAVAEESSQTAVAAGGAMPSEEVTMREDFAETAFFLPQLQCDSAGIAEFDFTTPADITSWKIMAVAHTETLETGVFADTVISRKILSVVQQLPRFVREGDEIVFAVQTANLSDKPVESALSWKISVPDGTVLQTADSTFILDAGGQQTLKFGFPVPENTDFLILESRLSGDGFSDGERRYLQVLPRQIPVTESKEFNMVRDGSYDFGLEGFAGAESSTMQPKTITMEFCSNPAWAALLSLPYIATAASDNSIETAAAVFANAKLIKIYSENVQFRSFLKVCGDLHVSPSLVANEEVKIADISATPWLRQSLELSLLPEILDSKKAAGLLSYYGGKLENMQLPSGAFPWFENGRENLHASLYVASMIKDMPRFATMYDKLSGYLSSVLDKDMAEKQTLRPAHLQIMQHCADTESAAFRYYLQAAFSDLSKLSNPNKALAALAARRAGENEKAYAALESLREHAVDNDYEMYWPNGGSLQEHLAIMQAFAGIDPRDAELSRMGYHLLRHKRCNSWDDAPTTAQAVSMLLGGNGTALFDLDGSVEVKVNGEPLQRDGNSIPGYFNAVFKSSEIDLQDCRIEVEKQGSTPAWGAAYFVYTEDADKVRSSASGLKVEKQSYLVQPDGKLSALQDSATLRAGDKIRIRLVIKSPEEMDFVYLKDYRAAGMEPVMQKSGQVRQGGLWYFYDVQDDSCGFYFDNLPKGTHVVEYELYAGTGGKLNCGPAQIQCQYDPSKNANAEGQYLVVSD</sequence>
<organism evidence="4 5">
    <name type="scientific">Candidatus Enterocola intestinipullorum</name>
    <dbReference type="NCBI Taxonomy" id="2840783"/>
    <lineage>
        <taxon>Bacteria</taxon>
        <taxon>Pseudomonadati</taxon>
        <taxon>Bacteroidota</taxon>
        <taxon>Bacteroidia</taxon>
        <taxon>Bacteroidales</taxon>
        <taxon>Candidatus Enterocola</taxon>
    </lineage>
</organism>
<dbReference type="Pfam" id="PF17973">
    <property type="entry name" value="bMG10"/>
    <property type="match status" value="1"/>
</dbReference>
<name>A0A9D9HEA3_9BACT</name>
<dbReference type="Gene3D" id="1.50.10.20">
    <property type="match status" value="1"/>
</dbReference>
<dbReference type="Pfam" id="PF00207">
    <property type="entry name" value="A2M"/>
    <property type="match status" value="1"/>
</dbReference>
<dbReference type="PANTHER" id="PTHR40094">
    <property type="entry name" value="ALPHA-2-MACROGLOBULIN HOMOLOG"/>
    <property type="match status" value="1"/>
</dbReference>
<keyword evidence="2" id="KW-0732">Signal</keyword>
<accession>A0A9D9HEA3</accession>